<evidence type="ECO:0000256" key="1">
    <source>
        <dbReference type="SAM" id="MobiDB-lite"/>
    </source>
</evidence>
<accession>A0AAD8UXV9</accession>
<protein>
    <submittedName>
        <fullName evidence="2">Uncharacterized protein</fullName>
    </submittedName>
</protein>
<dbReference type="Proteomes" id="UP001231189">
    <property type="component" value="Unassembled WGS sequence"/>
</dbReference>
<reference evidence="2" key="1">
    <citation type="submission" date="2023-07" db="EMBL/GenBank/DDBJ databases">
        <title>A chromosome-level genome assembly of Lolium multiflorum.</title>
        <authorList>
            <person name="Chen Y."/>
            <person name="Copetti D."/>
            <person name="Kolliker R."/>
            <person name="Studer B."/>
        </authorList>
    </citation>
    <scope>NUCLEOTIDE SEQUENCE</scope>
    <source>
        <strain evidence="2">02402/16</strain>
        <tissue evidence="2">Leaf</tissue>
    </source>
</reference>
<name>A0AAD8UXV9_LOLMU</name>
<evidence type="ECO:0000313" key="2">
    <source>
        <dbReference type="EMBL" id="KAK1561620.1"/>
    </source>
</evidence>
<feature type="compositionally biased region" description="Polar residues" evidence="1">
    <location>
        <begin position="102"/>
        <end position="117"/>
    </location>
</feature>
<keyword evidence="3" id="KW-1185">Reference proteome</keyword>
<evidence type="ECO:0000313" key="3">
    <source>
        <dbReference type="Proteomes" id="UP001231189"/>
    </source>
</evidence>
<feature type="region of interest" description="Disordered" evidence="1">
    <location>
        <begin position="52"/>
        <end position="158"/>
    </location>
</feature>
<comment type="caution">
    <text evidence="2">The sequence shown here is derived from an EMBL/GenBank/DDBJ whole genome shotgun (WGS) entry which is preliminary data.</text>
</comment>
<sequence>MVVDVHVTIAEASRDHGEVVVMVSSTMPGRGSGRSIVPVGARVAALCGRCCGRGDPAPPKTGRSKIKSTRAEGNPSSKAKATNRVDLPPAQGPVNDAHNVFGDSSTTEFLSALNDSSMDVADGIPPFDEEIGDQEYDEDIGDEEDDDDVVEIEPGVSQ</sequence>
<proteinExistence type="predicted"/>
<feature type="compositionally biased region" description="Acidic residues" evidence="1">
    <location>
        <begin position="127"/>
        <end position="151"/>
    </location>
</feature>
<gene>
    <name evidence="2" type="ORF">QYE76_072008</name>
</gene>
<dbReference type="EMBL" id="JAUUTY010001092">
    <property type="protein sequence ID" value="KAK1561620.1"/>
    <property type="molecule type" value="Genomic_DNA"/>
</dbReference>
<dbReference type="AlphaFoldDB" id="A0AAD8UXV9"/>
<organism evidence="2 3">
    <name type="scientific">Lolium multiflorum</name>
    <name type="common">Italian ryegrass</name>
    <name type="synonym">Lolium perenne subsp. multiflorum</name>
    <dbReference type="NCBI Taxonomy" id="4521"/>
    <lineage>
        <taxon>Eukaryota</taxon>
        <taxon>Viridiplantae</taxon>
        <taxon>Streptophyta</taxon>
        <taxon>Embryophyta</taxon>
        <taxon>Tracheophyta</taxon>
        <taxon>Spermatophyta</taxon>
        <taxon>Magnoliopsida</taxon>
        <taxon>Liliopsida</taxon>
        <taxon>Poales</taxon>
        <taxon>Poaceae</taxon>
        <taxon>BOP clade</taxon>
        <taxon>Pooideae</taxon>
        <taxon>Poodae</taxon>
        <taxon>Poeae</taxon>
        <taxon>Poeae Chloroplast Group 2 (Poeae type)</taxon>
        <taxon>Loliodinae</taxon>
        <taxon>Loliinae</taxon>
        <taxon>Lolium</taxon>
    </lineage>
</organism>